<evidence type="ECO:0000313" key="2">
    <source>
        <dbReference type="Proteomes" id="UP000183557"/>
    </source>
</evidence>
<evidence type="ECO:0000313" key="1">
    <source>
        <dbReference type="EMBL" id="SFJ92656.1"/>
    </source>
</evidence>
<protein>
    <recommendedName>
        <fullName evidence="3">Copper amine oxidase N-terminal domain-containing protein</fullName>
    </recommendedName>
</protein>
<dbReference type="AlphaFoldDB" id="A0A1I3VE21"/>
<dbReference type="EMBL" id="FOSB01000005">
    <property type="protein sequence ID" value="SFJ92656.1"/>
    <property type="molecule type" value="Genomic_DNA"/>
</dbReference>
<proteinExistence type="predicted"/>
<sequence length="456" mass="52162">MKRLWIPLSLLVSLSTLLLFYQWSDAKGNAVDNSEPPLRLDIGMAIKEDQVHIGFTYDSLRPGKYSMQLPDEARDLQCTFNGNGTCRIINKAQMNLERIETVTIKYAIPLASTNVLMDWMLELEGNGEKVDPPYTLTLEDYNNIESTWVAPASKSSDIVMDNLRYLEFEQSNGPMPLLQPMEEKVWHYGNSVVTVAEGESLSASTRSELKNFLSLTGPAIVELDRPEVRIENAYLTTKGHDIKALEAEYISSHIKSIADVETSWEAEVMKDVFHQKGTSVAKEILTSLSDEQLSDWKRLLLAEEEVTDISKFLDETLSEVYGLETTFFKEQNRGESLLLYFHHQKKAIIEGTELTEKVLHYQGSTYFPLNELAVSARYDITEIEPGKIYRVKLPDTTYRFFVDETTFIMNEESFGIGNNLLKIMDGIPYIKADYVEELFHLRIISDENLFRLQKKK</sequence>
<gene>
    <name evidence="1" type="ORF">SAMN04487936_105240</name>
</gene>
<dbReference type="Proteomes" id="UP000183557">
    <property type="component" value="Unassembled WGS sequence"/>
</dbReference>
<dbReference type="RefSeq" id="WP_075036531.1">
    <property type="nucleotide sequence ID" value="NZ_FOSB01000005.1"/>
</dbReference>
<dbReference type="OrthoDB" id="2431422at2"/>
<reference evidence="2" key="1">
    <citation type="submission" date="2016-10" db="EMBL/GenBank/DDBJ databases">
        <authorList>
            <person name="Varghese N."/>
            <person name="Submissions S."/>
        </authorList>
    </citation>
    <scope>NUCLEOTIDE SEQUENCE [LARGE SCALE GENOMIC DNA]</scope>
    <source>
        <strain evidence="2">CGMCC 1.3704</strain>
    </source>
</reference>
<evidence type="ECO:0008006" key="3">
    <source>
        <dbReference type="Google" id="ProtNLM"/>
    </source>
</evidence>
<name>A0A1I3VE21_HALDA</name>
<organism evidence="1 2">
    <name type="scientific">Halobacillus dabanensis</name>
    <dbReference type="NCBI Taxonomy" id="240302"/>
    <lineage>
        <taxon>Bacteria</taxon>
        <taxon>Bacillati</taxon>
        <taxon>Bacillota</taxon>
        <taxon>Bacilli</taxon>
        <taxon>Bacillales</taxon>
        <taxon>Bacillaceae</taxon>
        <taxon>Halobacillus</taxon>
    </lineage>
</organism>
<keyword evidence="2" id="KW-1185">Reference proteome</keyword>
<accession>A0A1I3VE21</accession>